<dbReference type="InterPro" id="IPR007219">
    <property type="entry name" value="XnlR_reg_dom"/>
</dbReference>
<dbReference type="InterPro" id="IPR036864">
    <property type="entry name" value="Zn2-C6_fun-type_DNA-bd_sf"/>
</dbReference>
<dbReference type="CDD" id="cd12148">
    <property type="entry name" value="fungal_TF_MHR"/>
    <property type="match status" value="1"/>
</dbReference>
<dbReference type="InterPro" id="IPR051127">
    <property type="entry name" value="Fungal_SecMet_Regulators"/>
</dbReference>
<dbReference type="GO" id="GO:0000435">
    <property type="term" value="P:positive regulation of transcription from RNA polymerase II promoter by galactose"/>
    <property type="evidence" value="ECO:0007669"/>
    <property type="project" value="TreeGrafter"/>
</dbReference>
<organism evidence="6 7">
    <name type="scientific">Fusarium acutatum</name>
    <dbReference type="NCBI Taxonomy" id="78861"/>
    <lineage>
        <taxon>Eukaryota</taxon>
        <taxon>Fungi</taxon>
        <taxon>Dikarya</taxon>
        <taxon>Ascomycota</taxon>
        <taxon>Pezizomycotina</taxon>
        <taxon>Sordariomycetes</taxon>
        <taxon>Hypocreomycetidae</taxon>
        <taxon>Hypocreales</taxon>
        <taxon>Nectriaceae</taxon>
        <taxon>Fusarium</taxon>
        <taxon>Fusarium fujikuroi species complex</taxon>
    </lineage>
</organism>
<dbReference type="Gene3D" id="4.10.240.10">
    <property type="entry name" value="Zn(2)-C6 fungal-type DNA-binding domain"/>
    <property type="match status" value="1"/>
</dbReference>
<evidence type="ECO:0000313" key="7">
    <source>
        <dbReference type="Proteomes" id="UP000536711"/>
    </source>
</evidence>
<dbReference type="Proteomes" id="UP000536711">
    <property type="component" value="Unassembled WGS sequence"/>
</dbReference>
<evidence type="ECO:0000256" key="3">
    <source>
        <dbReference type="ARBA" id="ARBA00023163"/>
    </source>
</evidence>
<dbReference type="EMBL" id="JAADJF010000292">
    <property type="protein sequence ID" value="KAF4426525.1"/>
    <property type="molecule type" value="Genomic_DNA"/>
</dbReference>
<dbReference type="Pfam" id="PF00172">
    <property type="entry name" value="Zn_clus"/>
    <property type="match status" value="1"/>
</dbReference>
<dbReference type="SUPFAM" id="SSF57701">
    <property type="entry name" value="Zn2/Cys6 DNA-binding domain"/>
    <property type="match status" value="1"/>
</dbReference>
<evidence type="ECO:0000256" key="4">
    <source>
        <dbReference type="ARBA" id="ARBA00023242"/>
    </source>
</evidence>
<protein>
    <submittedName>
        <fullName evidence="6">Lactose regulatory</fullName>
    </submittedName>
</protein>
<dbReference type="PROSITE" id="PS00463">
    <property type="entry name" value="ZN2_CY6_FUNGAL_1"/>
    <property type="match status" value="1"/>
</dbReference>
<proteinExistence type="predicted"/>
<dbReference type="GO" id="GO:0005634">
    <property type="term" value="C:nucleus"/>
    <property type="evidence" value="ECO:0007669"/>
    <property type="project" value="TreeGrafter"/>
</dbReference>
<evidence type="ECO:0000259" key="5">
    <source>
        <dbReference type="PROSITE" id="PS50048"/>
    </source>
</evidence>
<dbReference type="GO" id="GO:0006351">
    <property type="term" value="P:DNA-templated transcription"/>
    <property type="evidence" value="ECO:0007669"/>
    <property type="project" value="InterPro"/>
</dbReference>
<accession>A0A8H4NGD2</accession>
<evidence type="ECO:0000313" key="6">
    <source>
        <dbReference type="EMBL" id="KAF4426525.1"/>
    </source>
</evidence>
<dbReference type="AlphaFoldDB" id="A0A8H4NGD2"/>
<dbReference type="GO" id="GO:0000981">
    <property type="term" value="F:DNA-binding transcription factor activity, RNA polymerase II-specific"/>
    <property type="evidence" value="ECO:0007669"/>
    <property type="project" value="InterPro"/>
</dbReference>
<sequence length="669" mass="75161">MLTLFLLHRRCPFKPPELSSSNSGSNSKAMELPFVSETTGRQPRANSSCAECRRRRVKCEGQTFPCRQCVYYLVPHLCHYPARKKRHNVSIKSHAELTDSYAKARKVIESLFPSSSLDELSCMTRQQLLIRLQASKVPPPVTETEPQDHLQVLEPSIEQNFTWDEVSETESETSRVADDVNGLAFSRQSLNASYLGISSVPTILKVIAHLSPHVQQRVPKGSEAWRSPSSLAASPGGMACLQVDEIALINAYFSHVHPVVPMVDEADFRQRYLQSNTEEDEAGPWLALMNMVLAMGSMASDSIHFNAHNLFYKRALPHLNINSFGSGHLYMVQALALYSGMVLHFLNKPNMAVAVMGATLQMAVAMGLHRVQASQGSTNTAFHPTNGSNVTRIRTWWSILCLDTWASSTLGRPSHGHWDPAITLTSPMSVLQDLDYGTISLAASEKFCRIATRVQQRLARLPLISPDEVDEFDRELIAWKDSLHMFLAHREQCPPSLNTARAILWWRWITTRLTLYRPGLLIAALRQKPWGQENTREAAHARKCIQVAKEGVDLMTMDWVSNQFLCWNSAWNLFQVSLVLVLGLMSDKQEADKLEFYGSLCQAIELFALMEPLDAGCTRSRKLLQGLLDNTKSDEENTASPIPEGLDSFILDYLGTDLVWEDMDWLGYL</sequence>
<evidence type="ECO:0000256" key="2">
    <source>
        <dbReference type="ARBA" id="ARBA00023015"/>
    </source>
</evidence>
<keyword evidence="2" id="KW-0805">Transcription regulation</keyword>
<dbReference type="SMART" id="SM00906">
    <property type="entry name" value="Fungal_trans"/>
    <property type="match status" value="1"/>
</dbReference>
<dbReference type="GO" id="GO:0008270">
    <property type="term" value="F:zinc ion binding"/>
    <property type="evidence" value="ECO:0007669"/>
    <property type="project" value="InterPro"/>
</dbReference>
<keyword evidence="3" id="KW-0804">Transcription</keyword>
<keyword evidence="1" id="KW-0479">Metal-binding</keyword>
<dbReference type="Pfam" id="PF04082">
    <property type="entry name" value="Fungal_trans"/>
    <property type="match status" value="1"/>
</dbReference>
<comment type="caution">
    <text evidence="6">The sequence shown here is derived from an EMBL/GenBank/DDBJ whole genome shotgun (WGS) entry which is preliminary data.</text>
</comment>
<dbReference type="PANTHER" id="PTHR47424:SF5">
    <property type="entry name" value="ZN(II)2CYS6 TRANSCRIPTION FACTOR (EUROFUNG)"/>
    <property type="match status" value="1"/>
</dbReference>
<feature type="domain" description="Zn(2)-C6 fungal-type" evidence="5">
    <location>
        <begin position="48"/>
        <end position="80"/>
    </location>
</feature>
<evidence type="ECO:0000256" key="1">
    <source>
        <dbReference type="ARBA" id="ARBA00022723"/>
    </source>
</evidence>
<dbReference type="CDD" id="cd00067">
    <property type="entry name" value="GAL4"/>
    <property type="match status" value="1"/>
</dbReference>
<keyword evidence="7" id="KW-1185">Reference proteome</keyword>
<name>A0A8H4NGD2_9HYPO</name>
<dbReference type="SMART" id="SM00066">
    <property type="entry name" value="GAL4"/>
    <property type="match status" value="1"/>
</dbReference>
<reference evidence="6 7" key="1">
    <citation type="submission" date="2020-01" db="EMBL/GenBank/DDBJ databases">
        <title>Identification and distribution of gene clusters putatively required for synthesis of sphingolipid metabolism inhibitors in phylogenetically diverse species of the filamentous fungus Fusarium.</title>
        <authorList>
            <person name="Kim H.-S."/>
            <person name="Busman M."/>
            <person name="Brown D.W."/>
            <person name="Divon H."/>
            <person name="Uhlig S."/>
            <person name="Proctor R.H."/>
        </authorList>
    </citation>
    <scope>NUCLEOTIDE SEQUENCE [LARGE SCALE GENOMIC DNA]</scope>
    <source>
        <strain evidence="6 7">NRRL 13308</strain>
    </source>
</reference>
<dbReference type="OrthoDB" id="3362851at2759"/>
<dbReference type="InterPro" id="IPR001138">
    <property type="entry name" value="Zn2Cys6_DnaBD"/>
</dbReference>
<dbReference type="PANTHER" id="PTHR47424">
    <property type="entry name" value="REGULATORY PROTEIN GAL4"/>
    <property type="match status" value="1"/>
</dbReference>
<dbReference type="GO" id="GO:0000978">
    <property type="term" value="F:RNA polymerase II cis-regulatory region sequence-specific DNA binding"/>
    <property type="evidence" value="ECO:0007669"/>
    <property type="project" value="TreeGrafter"/>
</dbReference>
<keyword evidence="4" id="KW-0539">Nucleus</keyword>
<dbReference type="PROSITE" id="PS50048">
    <property type="entry name" value="ZN2_CY6_FUNGAL_2"/>
    <property type="match status" value="1"/>
</dbReference>
<gene>
    <name evidence="6" type="ORF">FACUT_9835</name>
</gene>